<evidence type="ECO:0000256" key="7">
    <source>
        <dbReference type="SAM" id="Phobius"/>
    </source>
</evidence>
<keyword evidence="3" id="KW-1003">Cell membrane</keyword>
<dbReference type="AlphaFoldDB" id="A0A1G9CD99"/>
<dbReference type="Pfam" id="PF07681">
    <property type="entry name" value="DoxX"/>
    <property type="match status" value="1"/>
</dbReference>
<feature type="transmembrane region" description="Helical" evidence="7">
    <location>
        <begin position="48"/>
        <end position="66"/>
    </location>
</feature>
<feature type="transmembrane region" description="Helical" evidence="7">
    <location>
        <begin position="98"/>
        <end position="119"/>
    </location>
</feature>
<dbReference type="STRING" id="492660.SAMN05192566_1398"/>
<gene>
    <name evidence="8" type="ORF">SAMN05192566_1398</name>
</gene>
<evidence type="ECO:0000256" key="2">
    <source>
        <dbReference type="ARBA" id="ARBA00006679"/>
    </source>
</evidence>
<evidence type="ECO:0000256" key="6">
    <source>
        <dbReference type="ARBA" id="ARBA00023136"/>
    </source>
</evidence>
<keyword evidence="6 7" id="KW-0472">Membrane</keyword>
<dbReference type="OrthoDB" id="9792760at2"/>
<dbReference type="RefSeq" id="WP_091471450.1">
    <property type="nucleotide sequence ID" value="NZ_FNFX01000003.1"/>
</dbReference>
<feature type="transmembrane region" description="Helical" evidence="7">
    <location>
        <begin position="73"/>
        <end position="92"/>
    </location>
</feature>
<evidence type="ECO:0000313" key="9">
    <source>
        <dbReference type="Proteomes" id="UP000198629"/>
    </source>
</evidence>
<dbReference type="Proteomes" id="UP000198629">
    <property type="component" value="Unassembled WGS sequence"/>
</dbReference>
<dbReference type="EMBL" id="FNFX01000003">
    <property type="protein sequence ID" value="SDK49639.1"/>
    <property type="molecule type" value="Genomic_DNA"/>
</dbReference>
<sequence length="134" mass="14285">MNVRQRWISFLGRVLLSLIFIISGILKVLDPAGTLAYIESAHLPMPQVAYIVALVVELGLGTALLVGFKSQLAAAGIAIFTFVTALMFHSNMADPVEVVMFLKNITIIGGLLVVIAFGPGGYSVDNGKRVVIAE</sequence>
<evidence type="ECO:0000256" key="1">
    <source>
        <dbReference type="ARBA" id="ARBA00004651"/>
    </source>
</evidence>
<evidence type="ECO:0000256" key="3">
    <source>
        <dbReference type="ARBA" id="ARBA00022475"/>
    </source>
</evidence>
<dbReference type="PANTHER" id="PTHR33452">
    <property type="entry name" value="OXIDOREDUCTASE CATD-RELATED"/>
    <property type="match status" value="1"/>
</dbReference>
<evidence type="ECO:0000256" key="4">
    <source>
        <dbReference type="ARBA" id="ARBA00022692"/>
    </source>
</evidence>
<dbReference type="PANTHER" id="PTHR33452:SF1">
    <property type="entry name" value="INNER MEMBRANE PROTEIN YPHA-RELATED"/>
    <property type="match status" value="1"/>
</dbReference>
<keyword evidence="9" id="KW-1185">Reference proteome</keyword>
<accession>A0A1G9CD99</accession>
<organism evidence="8 9">
    <name type="scientific">Methylophilus rhizosphaerae</name>
    <dbReference type="NCBI Taxonomy" id="492660"/>
    <lineage>
        <taxon>Bacteria</taxon>
        <taxon>Pseudomonadati</taxon>
        <taxon>Pseudomonadota</taxon>
        <taxon>Betaproteobacteria</taxon>
        <taxon>Nitrosomonadales</taxon>
        <taxon>Methylophilaceae</taxon>
        <taxon>Methylophilus</taxon>
    </lineage>
</organism>
<comment type="subcellular location">
    <subcellularLocation>
        <location evidence="1">Cell membrane</location>
        <topology evidence="1">Multi-pass membrane protein</topology>
    </subcellularLocation>
</comment>
<proteinExistence type="inferred from homology"/>
<protein>
    <submittedName>
        <fullName evidence="8">Putative oxidoreductase</fullName>
    </submittedName>
</protein>
<keyword evidence="4 7" id="KW-0812">Transmembrane</keyword>
<evidence type="ECO:0000313" key="8">
    <source>
        <dbReference type="EMBL" id="SDK49639.1"/>
    </source>
</evidence>
<feature type="transmembrane region" description="Helical" evidence="7">
    <location>
        <begin position="7"/>
        <end position="28"/>
    </location>
</feature>
<dbReference type="GO" id="GO:0005886">
    <property type="term" value="C:plasma membrane"/>
    <property type="evidence" value="ECO:0007669"/>
    <property type="project" value="UniProtKB-SubCell"/>
</dbReference>
<dbReference type="InterPro" id="IPR051907">
    <property type="entry name" value="DoxX-like_oxidoreductase"/>
</dbReference>
<dbReference type="InterPro" id="IPR032808">
    <property type="entry name" value="DoxX"/>
</dbReference>
<evidence type="ECO:0000256" key="5">
    <source>
        <dbReference type="ARBA" id="ARBA00022989"/>
    </source>
</evidence>
<comment type="similarity">
    <text evidence="2">Belongs to the DoxX family.</text>
</comment>
<reference evidence="9" key="1">
    <citation type="submission" date="2016-10" db="EMBL/GenBank/DDBJ databases">
        <authorList>
            <person name="Varghese N."/>
            <person name="Submissions S."/>
        </authorList>
    </citation>
    <scope>NUCLEOTIDE SEQUENCE [LARGE SCALE GENOMIC DNA]</scope>
    <source>
        <strain evidence="9">CBMB127</strain>
    </source>
</reference>
<name>A0A1G9CD99_9PROT</name>
<keyword evidence="5 7" id="KW-1133">Transmembrane helix</keyword>